<accession>A0A3M7Q371</accession>
<comment type="caution">
    <text evidence="2">The sequence shown here is derived from an EMBL/GenBank/DDBJ whole genome shotgun (WGS) entry which is preliminary data.</text>
</comment>
<dbReference type="Proteomes" id="UP000276133">
    <property type="component" value="Unassembled WGS sequence"/>
</dbReference>
<feature type="region of interest" description="Disordered" evidence="1">
    <location>
        <begin position="53"/>
        <end position="74"/>
    </location>
</feature>
<reference evidence="2 3" key="1">
    <citation type="journal article" date="2018" name="Sci. Rep.">
        <title>Genomic signatures of local adaptation to the degree of environmental predictability in rotifers.</title>
        <authorList>
            <person name="Franch-Gras L."/>
            <person name="Hahn C."/>
            <person name="Garcia-Roger E.M."/>
            <person name="Carmona M.J."/>
            <person name="Serra M."/>
            <person name="Gomez A."/>
        </authorList>
    </citation>
    <scope>NUCLEOTIDE SEQUENCE [LARGE SCALE GENOMIC DNA]</scope>
    <source>
        <strain evidence="2">HYR1</strain>
    </source>
</reference>
<gene>
    <name evidence="2" type="ORF">BpHYR1_039109</name>
</gene>
<dbReference type="EMBL" id="REGN01007643">
    <property type="protein sequence ID" value="RNA05664.1"/>
    <property type="molecule type" value="Genomic_DNA"/>
</dbReference>
<evidence type="ECO:0000313" key="3">
    <source>
        <dbReference type="Proteomes" id="UP000276133"/>
    </source>
</evidence>
<name>A0A3M7Q371_BRAPC</name>
<evidence type="ECO:0000313" key="2">
    <source>
        <dbReference type="EMBL" id="RNA05664.1"/>
    </source>
</evidence>
<evidence type="ECO:0000256" key="1">
    <source>
        <dbReference type="SAM" id="MobiDB-lite"/>
    </source>
</evidence>
<organism evidence="2 3">
    <name type="scientific">Brachionus plicatilis</name>
    <name type="common">Marine rotifer</name>
    <name type="synonym">Brachionus muelleri</name>
    <dbReference type="NCBI Taxonomy" id="10195"/>
    <lineage>
        <taxon>Eukaryota</taxon>
        <taxon>Metazoa</taxon>
        <taxon>Spiralia</taxon>
        <taxon>Gnathifera</taxon>
        <taxon>Rotifera</taxon>
        <taxon>Eurotatoria</taxon>
        <taxon>Monogononta</taxon>
        <taxon>Pseudotrocha</taxon>
        <taxon>Ploima</taxon>
        <taxon>Brachionidae</taxon>
        <taxon>Brachionus</taxon>
    </lineage>
</organism>
<proteinExistence type="predicted"/>
<sequence>MNINLNHYFDNLMSILNLSLNDQYQVYFLSQFEFNRHDKKGIHLELKTLINKNPKKKKNNNKHNKLENFRSLSL</sequence>
<dbReference type="AlphaFoldDB" id="A0A3M7Q371"/>
<protein>
    <submittedName>
        <fullName evidence="2">Uncharacterized protein</fullName>
    </submittedName>
</protein>
<keyword evidence="3" id="KW-1185">Reference proteome</keyword>
<feature type="compositionally biased region" description="Basic residues" evidence="1">
    <location>
        <begin position="53"/>
        <end position="63"/>
    </location>
</feature>